<name>M4BZU7_HYAAE</name>
<evidence type="ECO:0000313" key="2">
    <source>
        <dbReference type="EnsemblProtists" id="HpaP812121"/>
    </source>
</evidence>
<dbReference type="Proteomes" id="UP000011713">
    <property type="component" value="Unassembled WGS sequence"/>
</dbReference>
<dbReference type="VEuPathDB" id="FungiDB:HpaG812121"/>
<protein>
    <submittedName>
        <fullName evidence="2">Uncharacterized protein</fullName>
    </submittedName>
</protein>
<feature type="region of interest" description="Disordered" evidence="1">
    <location>
        <begin position="32"/>
        <end position="60"/>
    </location>
</feature>
<proteinExistence type="predicted"/>
<keyword evidence="3" id="KW-1185">Reference proteome</keyword>
<evidence type="ECO:0000313" key="3">
    <source>
        <dbReference type="Proteomes" id="UP000011713"/>
    </source>
</evidence>
<dbReference type="EMBL" id="JH598066">
    <property type="status" value="NOT_ANNOTATED_CDS"/>
    <property type="molecule type" value="Genomic_DNA"/>
</dbReference>
<feature type="compositionally biased region" description="Basic and acidic residues" evidence="1">
    <location>
        <begin position="47"/>
        <end position="60"/>
    </location>
</feature>
<accession>M4BZU7</accession>
<reference evidence="2" key="2">
    <citation type="submission" date="2015-06" db="UniProtKB">
        <authorList>
            <consortium name="EnsemblProtists"/>
        </authorList>
    </citation>
    <scope>IDENTIFICATION</scope>
    <source>
        <strain evidence="2">Emoy2</strain>
    </source>
</reference>
<evidence type="ECO:0000256" key="1">
    <source>
        <dbReference type="SAM" id="MobiDB-lite"/>
    </source>
</evidence>
<reference evidence="3" key="1">
    <citation type="journal article" date="2010" name="Science">
        <title>Signatures of adaptation to obligate biotrophy in the Hyaloperonospora arabidopsidis genome.</title>
        <authorList>
            <person name="Baxter L."/>
            <person name="Tripathy S."/>
            <person name="Ishaque N."/>
            <person name="Boot N."/>
            <person name="Cabral A."/>
            <person name="Kemen E."/>
            <person name="Thines M."/>
            <person name="Ah-Fong A."/>
            <person name="Anderson R."/>
            <person name="Badejoko W."/>
            <person name="Bittner-Eddy P."/>
            <person name="Boore J.L."/>
            <person name="Chibucos M.C."/>
            <person name="Coates M."/>
            <person name="Dehal P."/>
            <person name="Delehaunty K."/>
            <person name="Dong S."/>
            <person name="Downton P."/>
            <person name="Dumas B."/>
            <person name="Fabro G."/>
            <person name="Fronick C."/>
            <person name="Fuerstenberg S.I."/>
            <person name="Fulton L."/>
            <person name="Gaulin E."/>
            <person name="Govers F."/>
            <person name="Hughes L."/>
            <person name="Humphray S."/>
            <person name="Jiang R.H."/>
            <person name="Judelson H."/>
            <person name="Kamoun S."/>
            <person name="Kyung K."/>
            <person name="Meijer H."/>
            <person name="Minx P."/>
            <person name="Morris P."/>
            <person name="Nelson J."/>
            <person name="Phuntumart V."/>
            <person name="Qutob D."/>
            <person name="Rehmany A."/>
            <person name="Rougon-Cardoso A."/>
            <person name="Ryden P."/>
            <person name="Torto-Alalibo T."/>
            <person name="Studholme D."/>
            <person name="Wang Y."/>
            <person name="Win J."/>
            <person name="Wood J."/>
            <person name="Clifton S.W."/>
            <person name="Rogers J."/>
            <person name="Van den Ackerveken G."/>
            <person name="Jones J.D."/>
            <person name="McDowell J.M."/>
            <person name="Beynon J."/>
            <person name="Tyler B.M."/>
        </authorList>
    </citation>
    <scope>NUCLEOTIDE SEQUENCE [LARGE SCALE GENOMIC DNA]</scope>
    <source>
        <strain evidence="3">Emoy2</strain>
    </source>
</reference>
<dbReference type="InParanoid" id="M4BZU7"/>
<dbReference type="AlphaFoldDB" id="M4BZU7"/>
<sequence>MNELRWLSCVTTPNNDVRMISDGIRNTHAGMQEDAMSGCATRQKGKNGAEETKMKGEKKE</sequence>
<dbReference type="HOGENOM" id="CLU_2946562_0_0_1"/>
<organism evidence="2 3">
    <name type="scientific">Hyaloperonospora arabidopsidis (strain Emoy2)</name>
    <name type="common">Downy mildew agent</name>
    <name type="synonym">Peronospora arabidopsidis</name>
    <dbReference type="NCBI Taxonomy" id="559515"/>
    <lineage>
        <taxon>Eukaryota</taxon>
        <taxon>Sar</taxon>
        <taxon>Stramenopiles</taxon>
        <taxon>Oomycota</taxon>
        <taxon>Peronosporomycetes</taxon>
        <taxon>Peronosporales</taxon>
        <taxon>Peronosporaceae</taxon>
        <taxon>Hyaloperonospora</taxon>
    </lineage>
</organism>
<dbReference type="EnsemblProtists" id="HpaT812121">
    <property type="protein sequence ID" value="HpaP812121"/>
    <property type="gene ID" value="HpaG812121"/>
</dbReference>